<comment type="pathway">
    <text evidence="1">Carbohydrate metabolism; tricarboxylic acid cycle.</text>
</comment>
<dbReference type="PRINTS" id="PR00143">
    <property type="entry name" value="CITRTSNTHASE"/>
</dbReference>
<name>A0A9D1PRH7_9FIRM</name>
<accession>A0A9D1PRH7</accession>
<reference evidence="5" key="2">
    <citation type="submission" date="2021-04" db="EMBL/GenBank/DDBJ databases">
        <authorList>
            <person name="Gilroy R."/>
        </authorList>
    </citation>
    <scope>NUCLEOTIDE SEQUENCE</scope>
    <source>
        <strain evidence="5">5790</strain>
    </source>
</reference>
<dbReference type="Gene3D" id="1.10.230.10">
    <property type="entry name" value="Cytochrome P450-Terp, domain 2"/>
    <property type="match status" value="1"/>
</dbReference>
<dbReference type="Proteomes" id="UP000824162">
    <property type="component" value="Unassembled WGS sequence"/>
</dbReference>
<reference evidence="5" key="1">
    <citation type="journal article" date="2021" name="PeerJ">
        <title>Extensive microbial diversity within the chicken gut microbiome revealed by metagenomics and culture.</title>
        <authorList>
            <person name="Gilroy R."/>
            <person name="Ravi A."/>
            <person name="Getino M."/>
            <person name="Pursley I."/>
            <person name="Horton D.L."/>
            <person name="Alikhan N.F."/>
            <person name="Baker D."/>
            <person name="Gharbi K."/>
            <person name="Hall N."/>
            <person name="Watson M."/>
            <person name="Adriaenssens E.M."/>
            <person name="Foster-Nyarko E."/>
            <person name="Jarju S."/>
            <person name="Secka A."/>
            <person name="Antonio M."/>
            <person name="Oren A."/>
            <person name="Chaudhuri R.R."/>
            <person name="La Ragione R."/>
            <person name="Hildebrand F."/>
            <person name="Pallen M.J."/>
        </authorList>
    </citation>
    <scope>NUCLEOTIDE SEQUENCE</scope>
    <source>
        <strain evidence="5">5790</strain>
    </source>
</reference>
<sequence length="488" mass="54869">MEGFNFKDPNINIEEYIRLIRSQNSRWNMIPAQYYTKYNVKRGLRNPDGTGVLAGLTSIGEVHGYVIDEGSKVPVEGKLRYRGIDIEDIVAHCRAEKRFGFEEVAFLIMFGFLPSEKLLSGFKYGLSKYRVLPPEFTEDMILKAPSKNIMNKLARSVMALYSYDDNPDDISVPNLLKQSLSLIARFPVLIANSYACKRHYFDNKSLILHNSNPEYSTAQNFLHLIRPDNKFTELEAEILDLTLMLQAEHGGGNNSAFTVRVLSSTGTDTYSAIAAAVGSLKGPKHGGANDKMMSQMNEIKANITDWSDKDQIYEYLKKILRKEAGDGKGLIYGLGHAVYTVSDPRAVILKERAGYLAEVTGNTEEFNLYCAIEELAPIAFKEIKGVDKPMCANIDFYSGFVYQMLGIPQELFTPIFAMARIVGWCAHRIEEIMTSSKIIRPAYKSAIKRLKYTPIDERKTPTKADIEESAVKDQINVSDKVLEPGDLQ</sequence>
<protein>
    <recommendedName>
        <fullName evidence="3">citrate synthase (unknown stereospecificity)</fullName>
        <ecNumber evidence="3">2.3.3.16</ecNumber>
    </recommendedName>
</protein>
<evidence type="ECO:0000313" key="6">
    <source>
        <dbReference type="Proteomes" id="UP000824162"/>
    </source>
</evidence>
<dbReference type="GO" id="GO:0036440">
    <property type="term" value="F:citrate synthase activity"/>
    <property type="evidence" value="ECO:0007669"/>
    <property type="project" value="UniProtKB-EC"/>
</dbReference>
<dbReference type="InterPro" id="IPR016143">
    <property type="entry name" value="Citrate_synth-like_sm_a-sub"/>
</dbReference>
<comment type="caution">
    <text evidence="5">The sequence shown here is derived from an EMBL/GenBank/DDBJ whole genome shotgun (WGS) entry which is preliminary data.</text>
</comment>
<organism evidence="5 6">
    <name type="scientific">Candidatus Monoglobus merdigallinarum</name>
    <dbReference type="NCBI Taxonomy" id="2838698"/>
    <lineage>
        <taxon>Bacteria</taxon>
        <taxon>Bacillati</taxon>
        <taxon>Bacillota</taxon>
        <taxon>Clostridia</taxon>
        <taxon>Monoglobales</taxon>
        <taxon>Monoglobaceae</taxon>
        <taxon>Monoglobus</taxon>
    </lineage>
</organism>
<comment type="similarity">
    <text evidence="2">Belongs to the citrate synthase family.</text>
</comment>
<evidence type="ECO:0000256" key="2">
    <source>
        <dbReference type="ARBA" id="ARBA00010566"/>
    </source>
</evidence>
<dbReference type="CDD" id="cd06113">
    <property type="entry name" value="citrate_synt_like_1_2"/>
    <property type="match status" value="1"/>
</dbReference>
<dbReference type="InterPro" id="IPR002020">
    <property type="entry name" value="Citrate_synthase"/>
</dbReference>
<keyword evidence="4" id="KW-0808">Transferase</keyword>
<evidence type="ECO:0000256" key="3">
    <source>
        <dbReference type="ARBA" id="ARBA00012972"/>
    </source>
</evidence>
<dbReference type="InterPro" id="IPR016142">
    <property type="entry name" value="Citrate_synth-like_lrg_a-sub"/>
</dbReference>
<dbReference type="GO" id="GO:0005829">
    <property type="term" value="C:cytosol"/>
    <property type="evidence" value="ECO:0007669"/>
    <property type="project" value="TreeGrafter"/>
</dbReference>
<dbReference type="NCBIfam" id="NF010635">
    <property type="entry name" value="PRK14032.1"/>
    <property type="match status" value="1"/>
</dbReference>
<dbReference type="EMBL" id="DXIJ01000035">
    <property type="protein sequence ID" value="HIV85529.1"/>
    <property type="molecule type" value="Genomic_DNA"/>
</dbReference>
<evidence type="ECO:0000256" key="1">
    <source>
        <dbReference type="ARBA" id="ARBA00005163"/>
    </source>
</evidence>
<dbReference type="EC" id="2.3.3.16" evidence="3"/>
<dbReference type="GO" id="GO:0006099">
    <property type="term" value="P:tricarboxylic acid cycle"/>
    <property type="evidence" value="ECO:0007669"/>
    <property type="project" value="TreeGrafter"/>
</dbReference>
<gene>
    <name evidence="5" type="ORF">H9900_01825</name>
</gene>
<dbReference type="GO" id="GO:0005975">
    <property type="term" value="P:carbohydrate metabolic process"/>
    <property type="evidence" value="ECO:0007669"/>
    <property type="project" value="TreeGrafter"/>
</dbReference>
<evidence type="ECO:0000313" key="5">
    <source>
        <dbReference type="EMBL" id="HIV85529.1"/>
    </source>
</evidence>
<dbReference type="PANTHER" id="PTHR11739:SF4">
    <property type="entry name" value="CITRATE SYNTHASE, PEROXISOMAL"/>
    <property type="match status" value="1"/>
</dbReference>
<dbReference type="InterPro" id="IPR036969">
    <property type="entry name" value="Citrate_synthase_sf"/>
</dbReference>
<dbReference type="PANTHER" id="PTHR11739">
    <property type="entry name" value="CITRATE SYNTHASE"/>
    <property type="match status" value="1"/>
</dbReference>
<dbReference type="AlphaFoldDB" id="A0A9D1PRH7"/>
<dbReference type="Pfam" id="PF00285">
    <property type="entry name" value="Citrate_synt"/>
    <property type="match status" value="1"/>
</dbReference>
<proteinExistence type="inferred from homology"/>
<dbReference type="Gene3D" id="1.10.580.10">
    <property type="entry name" value="Citrate Synthase, domain 1"/>
    <property type="match status" value="1"/>
</dbReference>
<evidence type="ECO:0000256" key="4">
    <source>
        <dbReference type="ARBA" id="ARBA00022679"/>
    </source>
</evidence>
<dbReference type="SUPFAM" id="SSF48256">
    <property type="entry name" value="Citrate synthase"/>
    <property type="match status" value="1"/>
</dbReference>